<protein>
    <submittedName>
        <fullName evidence="1">Uncharacterized protein</fullName>
    </submittedName>
</protein>
<sequence length="55" mass="6667">MLIEIKFCIAKISLYFTATWTPLNRHIIKPGMTWFKDYDQIYRKRIIRKIPSGHL</sequence>
<dbReference type="EMBL" id="JAVDTF010000002">
    <property type="protein sequence ID" value="MDR6784419.1"/>
    <property type="molecule type" value="Genomic_DNA"/>
</dbReference>
<evidence type="ECO:0000313" key="2">
    <source>
        <dbReference type="Proteomes" id="UP001246858"/>
    </source>
</evidence>
<reference evidence="1" key="1">
    <citation type="submission" date="2023-07" db="EMBL/GenBank/DDBJ databases">
        <title>Sorghum-associated microbial communities from plants grown in Nebraska, USA.</title>
        <authorList>
            <person name="Schachtman D."/>
        </authorList>
    </citation>
    <scope>NUCLEOTIDE SEQUENCE</scope>
    <source>
        <strain evidence="1">2697</strain>
    </source>
</reference>
<gene>
    <name evidence="1" type="ORF">J2X78_002984</name>
</gene>
<comment type="caution">
    <text evidence="1">The sequence shown here is derived from an EMBL/GenBank/DDBJ whole genome shotgun (WGS) entry which is preliminary data.</text>
</comment>
<accession>A0ACC6KYJ0</accession>
<dbReference type="Proteomes" id="UP001246858">
    <property type="component" value="Unassembled WGS sequence"/>
</dbReference>
<name>A0ACC6KYJ0_9SPHI</name>
<evidence type="ECO:0000313" key="1">
    <source>
        <dbReference type="EMBL" id="MDR6784419.1"/>
    </source>
</evidence>
<organism evidence="1 2">
    <name type="scientific">Pedobacter africanus</name>
    <dbReference type="NCBI Taxonomy" id="151894"/>
    <lineage>
        <taxon>Bacteria</taxon>
        <taxon>Pseudomonadati</taxon>
        <taxon>Bacteroidota</taxon>
        <taxon>Sphingobacteriia</taxon>
        <taxon>Sphingobacteriales</taxon>
        <taxon>Sphingobacteriaceae</taxon>
        <taxon>Pedobacter</taxon>
    </lineage>
</organism>
<keyword evidence="2" id="KW-1185">Reference proteome</keyword>
<proteinExistence type="predicted"/>